<evidence type="ECO:0000256" key="1">
    <source>
        <dbReference type="ARBA" id="ARBA00001784"/>
    </source>
</evidence>
<keyword evidence="11" id="KW-1185">Reference proteome</keyword>
<dbReference type="Proteomes" id="UP001239445">
    <property type="component" value="Unassembled WGS sequence"/>
</dbReference>
<dbReference type="InterPro" id="IPR005128">
    <property type="entry name" value="Acetolactate_a_deCO2ase"/>
</dbReference>
<name>A0AAJ0F9H6_9PEZI</name>
<dbReference type="PIRSF" id="PIRSF001332">
    <property type="entry name" value="Acetolac_decarb"/>
    <property type="match status" value="1"/>
</dbReference>
<gene>
    <name evidence="10" type="ORF">QBC47DRAFT_387912</name>
</gene>
<protein>
    <recommendedName>
        <fullName evidence="5">Alpha-acetolactate decarboxylase</fullName>
        <ecNumber evidence="4">4.1.1.5</ecNumber>
    </recommendedName>
</protein>
<feature type="compositionally biased region" description="Low complexity" evidence="9">
    <location>
        <begin position="25"/>
        <end position="43"/>
    </location>
</feature>
<evidence type="ECO:0000313" key="11">
    <source>
        <dbReference type="Proteomes" id="UP001239445"/>
    </source>
</evidence>
<accession>A0AAJ0F9H6</accession>
<dbReference type="EC" id="4.1.1.5" evidence="4"/>
<sequence length="289" mass="31516">MFHPPHPRISDHRRPLLSTSNPTFNLSTRNPNPNPTSPLNSPTSHRKQFPKMAANEVYQYSIISALMDGVATNGIPISRLLDHGTHGLGTFRGMQGEMIILDSEVYQMKADGTVVHISRPAETITPFATITRFEPTTSVKTALGSKADLSSLLSTHFPGTKNHFLAIRIDGSFRKINFRTAGGQITPREGMVSVCARQTEHTFENVRGTVVGFRCPGYVMGINVAGDHFHFITDDRQRGGHILAFETDGEVQVGVAVMSRFCLDLPVGDEEFDGAALGLDSKGIEAVEG</sequence>
<feature type="region of interest" description="Disordered" evidence="9">
    <location>
        <begin position="1"/>
        <end position="47"/>
    </location>
</feature>
<dbReference type="NCBIfam" id="TIGR01252">
    <property type="entry name" value="acetolac_decarb"/>
    <property type="match status" value="1"/>
</dbReference>
<evidence type="ECO:0000256" key="6">
    <source>
        <dbReference type="ARBA" id="ARBA00022793"/>
    </source>
</evidence>
<comment type="caution">
    <text evidence="10">The sequence shown here is derived from an EMBL/GenBank/DDBJ whole genome shotgun (WGS) entry which is preliminary data.</text>
</comment>
<proteinExistence type="inferred from homology"/>
<evidence type="ECO:0000256" key="2">
    <source>
        <dbReference type="ARBA" id="ARBA00005170"/>
    </source>
</evidence>
<dbReference type="Gene3D" id="3.30.1330.80">
    <property type="entry name" value="Hypothetical protein, similar to alpha- acetolactate decarboxylase, domain 2"/>
    <property type="match status" value="2"/>
</dbReference>
<dbReference type="GO" id="GO:0045151">
    <property type="term" value="P:acetoin biosynthetic process"/>
    <property type="evidence" value="ECO:0007669"/>
    <property type="project" value="UniProtKB-KW"/>
</dbReference>
<dbReference type="CDD" id="cd17299">
    <property type="entry name" value="acetolactate_decarboxylase"/>
    <property type="match status" value="1"/>
</dbReference>
<evidence type="ECO:0000256" key="3">
    <source>
        <dbReference type="ARBA" id="ARBA00007106"/>
    </source>
</evidence>
<dbReference type="PANTHER" id="PTHR35524:SF1">
    <property type="entry name" value="ALPHA-ACETOLACTATE DECARBOXYLASE"/>
    <property type="match status" value="1"/>
</dbReference>
<comment type="pathway">
    <text evidence="2">Polyol metabolism; (R,R)-butane-2,3-diol biosynthesis; (R,R)-butane-2,3-diol from pyruvate: step 2/3.</text>
</comment>
<evidence type="ECO:0000256" key="4">
    <source>
        <dbReference type="ARBA" id="ARBA00013204"/>
    </source>
</evidence>
<evidence type="ECO:0000256" key="7">
    <source>
        <dbReference type="ARBA" id="ARBA00023061"/>
    </source>
</evidence>
<dbReference type="AlphaFoldDB" id="A0AAJ0F9H6"/>
<organism evidence="10 11">
    <name type="scientific">Echria macrotheca</name>
    <dbReference type="NCBI Taxonomy" id="438768"/>
    <lineage>
        <taxon>Eukaryota</taxon>
        <taxon>Fungi</taxon>
        <taxon>Dikarya</taxon>
        <taxon>Ascomycota</taxon>
        <taxon>Pezizomycotina</taxon>
        <taxon>Sordariomycetes</taxon>
        <taxon>Sordariomycetidae</taxon>
        <taxon>Sordariales</taxon>
        <taxon>Schizotheciaceae</taxon>
        <taxon>Echria</taxon>
    </lineage>
</organism>
<dbReference type="PANTHER" id="PTHR35524">
    <property type="entry name" value="ALPHA-ACETOLACTATE DECARBOXYLASE"/>
    <property type="match status" value="1"/>
</dbReference>
<comment type="similarity">
    <text evidence="3">Belongs to the alpha-acetolactate decarboxylase family.</text>
</comment>
<evidence type="ECO:0000256" key="5">
    <source>
        <dbReference type="ARBA" id="ARBA00020164"/>
    </source>
</evidence>
<keyword evidence="7" id="KW-0005">Acetoin biosynthesis</keyword>
<evidence type="ECO:0000256" key="9">
    <source>
        <dbReference type="SAM" id="MobiDB-lite"/>
    </source>
</evidence>
<dbReference type="EMBL" id="MU839838">
    <property type="protein sequence ID" value="KAK1753165.1"/>
    <property type="molecule type" value="Genomic_DNA"/>
</dbReference>
<reference evidence="10" key="1">
    <citation type="submission" date="2023-06" db="EMBL/GenBank/DDBJ databases">
        <title>Genome-scale phylogeny and comparative genomics of the fungal order Sordariales.</title>
        <authorList>
            <consortium name="Lawrence Berkeley National Laboratory"/>
            <person name="Hensen N."/>
            <person name="Bonometti L."/>
            <person name="Westerberg I."/>
            <person name="Brannstrom I.O."/>
            <person name="Guillou S."/>
            <person name="Cros-Aarteil S."/>
            <person name="Calhoun S."/>
            <person name="Haridas S."/>
            <person name="Kuo A."/>
            <person name="Mondo S."/>
            <person name="Pangilinan J."/>
            <person name="Riley R."/>
            <person name="Labutti K."/>
            <person name="Andreopoulos B."/>
            <person name="Lipzen A."/>
            <person name="Chen C."/>
            <person name="Yanf M."/>
            <person name="Daum C."/>
            <person name="Ng V."/>
            <person name="Clum A."/>
            <person name="Steindorff A."/>
            <person name="Ohm R."/>
            <person name="Martin F."/>
            <person name="Silar P."/>
            <person name="Natvig D."/>
            <person name="Lalanne C."/>
            <person name="Gautier V."/>
            <person name="Ament-Velasquez S.L."/>
            <person name="Kruys A."/>
            <person name="Hutchinson M.I."/>
            <person name="Powell A.J."/>
            <person name="Barry K."/>
            <person name="Miller A.N."/>
            <person name="Grigoriev I.V."/>
            <person name="Debuchy R."/>
            <person name="Gladieux P."/>
            <person name="Thoren M.H."/>
            <person name="Johannesson H."/>
        </authorList>
    </citation>
    <scope>NUCLEOTIDE SEQUENCE</scope>
    <source>
        <strain evidence="10">PSN4</strain>
    </source>
</reference>
<evidence type="ECO:0000313" key="10">
    <source>
        <dbReference type="EMBL" id="KAK1753165.1"/>
    </source>
</evidence>
<dbReference type="Pfam" id="PF03306">
    <property type="entry name" value="AAL_decarboxy"/>
    <property type="match status" value="1"/>
</dbReference>
<keyword evidence="6" id="KW-0210">Decarboxylase</keyword>
<comment type="catalytic activity">
    <reaction evidence="1">
        <text>(2S)-2-acetolactate + H(+) = (R)-acetoin + CO2</text>
        <dbReference type="Rhea" id="RHEA:21580"/>
        <dbReference type="ChEBI" id="CHEBI:15378"/>
        <dbReference type="ChEBI" id="CHEBI:15686"/>
        <dbReference type="ChEBI" id="CHEBI:16526"/>
        <dbReference type="ChEBI" id="CHEBI:58476"/>
        <dbReference type="EC" id="4.1.1.5"/>
    </reaction>
</comment>
<dbReference type="GO" id="GO:0047605">
    <property type="term" value="F:acetolactate decarboxylase activity"/>
    <property type="evidence" value="ECO:0007669"/>
    <property type="project" value="UniProtKB-EC"/>
</dbReference>
<evidence type="ECO:0000256" key="8">
    <source>
        <dbReference type="ARBA" id="ARBA00023239"/>
    </source>
</evidence>
<dbReference type="SUPFAM" id="SSF117856">
    <property type="entry name" value="AF0104/ALDC/Ptd012-like"/>
    <property type="match status" value="1"/>
</dbReference>
<keyword evidence="8" id="KW-0456">Lyase</keyword>